<dbReference type="InterPro" id="IPR016024">
    <property type="entry name" value="ARM-type_fold"/>
</dbReference>
<gene>
    <name evidence="3" type="ORF">OTU49_002504</name>
</gene>
<sequence>MSVLEFSDGRKLFPVNVPSKEELVTMQGIIQTLIRALNSNTSALINKEVSSLLQNFCSHDEMKSWILCDAGVVELLLQEVSSSEKFPDDKKEMKGELEKKIPVSYIKAVLVILDTILSTNNGQKYILLGRKRKSSSKSGLSGIINSPAHEVMSLVLRLLRNKQTSSDMKRLAISVCCNLLASPVGIHMCAQHPLIESVIEHLKNKSKSVSTERKLEEIESRASMSLHLSVPQSLPLLTTLLLSYKGFFLLAREGVLPLALTQVLPEMARKGTLNAKILASVCCSPEGCSVVASLKVLQPFWDILCHVAKGQELMQQPPTEEEKEEAIEAAEAPLLALTATYQGTQLIFSEQGLLTPISESLYSTSEMLTQMHTIALRLLGSATSVLDSVAFLQASFGYQEELLAQQHHLRCGEGDSVIVDENSILRNHILVKSYLMGGGSERWLPPLAVEEMSTPSIPPLFTHYPPPRDYIPEKPIRSMHKKQNEVWRFLTDTRHGLHDVGWLNHCRKAVRAVLLSGEHIKVW</sequence>
<keyword evidence="4" id="KW-1185">Reference proteome</keyword>
<proteinExistence type="predicted"/>
<name>A0AAW0X9V3_CHEQU</name>
<dbReference type="InterPro" id="IPR055392">
    <property type="entry name" value="BROMI_C"/>
</dbReference>
<dbReference type="AlphaFoldDB" id="A0AAW0X9V3"/>
<evidence type="ECO:0000313" key="3">
    <source>
        <dbReference type="EMBL" id="KAK8741122.1"/>
    </source>
</evidence>
<feature type="domain" description="BROMI middle region" evidence="1">
    <location>
        <begin position="4"/>
        <end position="257"/>
    </location>
</feature>
<dbReference type="SUPFAM" id="SSF48371">
    <property type="entry name" value="ARM repeat"/>
    <property type="match status" value="1"/>
</dbReference>
<accession>A0AAW0X9V3</accession>
<dbReference type="InterPro" id="IPR032735">
    <property type="entry name" value="BROMI_M"/>
</dbReference>
<dbReference type="Pfam" id="PF14961">
    <property type="entry name" value="BROMI"/>
    <property type="match status" value="1"/>
</dbReference>
<dbReference type="Gene3D" id="1.25.10.10">
    <property type="entry name" value="Leucine-rich Repeat Variant"/>
    <property type="match status" value="1"/>
</dbReference>
<protein>
    <submittedName>
        <fullName evidence="3">Uncharacterized protein</fullName>
    </submittedName>
</protein>
<comment type="caution">
    <text evidence="3">The sequence shown here is derived from an EMBL/GenBank/DDBJ whole genome shotgun (WGS) entry which is preliminary data.</text>
</comment>
<dbReference type="EMBL" id="JARKIK010000031">
    <property type="protein sequence ID" value="KAK8741122.1"/>
    <property type="molecule type" value="Genomic_DNA"/>
</dbReference>
<reference evidence="3 4" key="1">
    <citation type="journal article" date="2024" name="BMC Genomics">
        <title>Genome assembly of redclaw crayfish (Cherax quadricarinatus) provides insights into its immune adaptation and hypoxia tolerance.</title>
        <authorList>
            <person name="Liu Z."/>
            <person name="Zheng J."/>
            <person name="Li H."/>
            <person name="Fang K."/>
            <person name="Wang S."/>
            <person name="He J."/>
            <person name="Zhou D."/>
            <person name="Weng S."/>
            <person name="Chi M."/>
            <person name="Gu Z."/>
            <person name="He J."/>
            <person name="Li F."/>
            <person name="Wang M."/>
        </authorList>
    </citation>
    <scope>NUCLEOTIDE SEQUENCE [LARGE SCALE GENOMIC DNA]</scope>
    <source>
        <strain evidence="3">ZL_2023a</strain>
    </source>
</reference>
<evidence type="ECO:0000259" key="2">
    <source>
        <dbReference type="Pfam" id="PF23440"/>
    </source>
</evidence>
<feature type="domain" description="BROMI C-terminal Rab TBC-like" evidence="2">
    <location>
        <begin position="386"/>
        <end position="515"/>
    </location>
</feature>
<dbReference type="Proteomes" id="UP001445076">
    <property type="component" value="Unassembled WGS sequence"/>
</dbReference>
<dbReference type="InterPro" id="IPR011989">
    <property type="entry name" value="ARM-like"/>
</dbReference>
<organism evidence="3 4">
    <name type="scientific">Cherax quadricarinatus</name>
    <name type="common">Australian red claw crayfish</name>
    <dbReference type="NCBI Taxonomy" id="27406"/>
    <lineage>
        <taxon>Eukaryota</taxon>
        <taxon>Metazoa</taxon>
        <taxon>Ecdysozoa</taxon>
        <taxon>Arthropoda</taxon>
        <taxon>Crustacea</taxon>
        <taxon>Multicrustacea</taxon>
        <taxon>Malacostraca</taxon>
        <taxon>Eumalacostraca</taxon>
        <taxon>Eucarida</taxon>
        <taxon>Decapoda</taxon>
        <taxon>Pleocyemata</taxon>
        <taxon>Astacidea</taxon>
        <taxon>Parastacoidea</taxon>
        <taxon>Parastacidae</taxon>
        <taxon>Cherax</taxon>
    </lineage>
</organism>
<evidence type="ECO:0000313" key="4">
    <source>
        <dbReference type="Proteomes" id="UP001445076"/>
    </source>
</evidence>
<evidence type="ECO:0000259" key="1">
    <source>
        <dbReference type="Pfam" id="PF14961"/>
    </source>
</evidence>
<dbReference type="Pfam" id="PF23440">
    <property type="entry name" value="BROMI_C"/>
    <property type="match status" value="1"/>
</dbReference>